<dbReference type="GO" id="GO:0005829">
    <property type="term" value="C:cytosol"/>
    <property type="evidence" value="ECO:0007669"/>
    <property type="project" value="TreeGrafter"/>
</dbReference>
<dbReference type="CDD" id="cd00092">
    <property type="entry name" value="HTH_CRP"/>
    <property type="match status" value="1"/>
</dbReference>
<dbReference type="Proteomes" id="UP000198816">
    <property type="component" value="Unassembled WGS sequence"/>
</dbReference>
<dbReference type="Gene3D" id="1.10.10.10">
    <property type="entry name" value="Winged helix-like DNA-binding domain superfamily/Winged helix DNA-binding domain"/>
    <property type="match status" value="1"/>
</dbReference>
<keyword evidence="7" id="KW-1185">Reference proteome</keyword>
<dbReference type="CDD" id="cd00038">
    <property type="entry name" value="CAP_ED"/>
    <property type="match status" value="1"/>
</dbReference>
<dbReference type="GO" id="GO:0003700">
    <property type="term" value="F:DNA-binding transcription factor activity"/>
    <property type="evidence" value="ECO:0007669"/>
    <property type="project" value="TreeGrafter"/>
</dbReference>
<dbReference type="PROSITE" id="PS50042">
    <property type="entry name" value="CNMP_BINDING_3"/>
    <property type="match status" value="1"/>
</dbReference>
<keyword evidence="2" id="KW-0238">DNA-binding</keyword>
<dbReference type="SMART" id="SM00419">
    <property type="entry name" value="HTH_CRP"/>
    <property type="match status" value="1"/>
</dbReference>
<keyword evidence="1" id="KW-0805">Transcription regulation</keyword>
<dbReference type="PANTHER" id="PTHR24567">
    <property type="entry name" value="CRP FAMILY TRANSCRIPTIONAL REGULATORY PROTEIN"/>
    <property type="match status" value="1"/>
</dbReference>
<dbReference type="InterPro" id="IPR050397">
    <property type="entry name" value="Env_Response_Regulators"/>
</dbReference>
<dbReference type="InterPro" id="IPR014710">
    <property type="entry name" value="RmlC-like_jellyroll"/>
</dbReference>
<reference evidence="7" key="1">
    <citation type="submission" date="2016-10" db="EMBL/GenBank/DDBJ databases">
        <authorList>
            <person name="Varghese N."/>
            <person name="Submissions S."/>
        </authorList>
    </citation>
    <scope>NUCLEOTIDE SEQUENCE [LARGE SCALE GENOMIC DNA]</scope>
    <source>
        <strain evidence="7">DSM 217</strain>
    </source>
</reference>
<dbReference type="Gene3D" id="1.10.1300.10">
    <property type="entry name" value="3'5'-cyclic nucleotide phosphodiesterase, catalytic domain"/>
    <property type="match status" value="1"/>
</dbReference>
<evidence type="ECO:0000256" key="3">
    <source>
        <dbReference type="ARBA" id="ARBA00023163"/>
    </source>
</evidence>
<dbReference type="PROSITE" id="PS00889">
    <property type="entry name" value="CNMP_BINDING_2"/>
    <property type="match status" value="1"/>
</dbReference>
<dbReference type="STRING" id="1058.SAMN05421783_102264"/>
<keyword evidence="6" id="KW-0418">Kinase</keyword>
<dbReference type="SUPFAM" id="SSF51206">
    <property type="entry name" value="cAMP-binding domain-like"/>
    <property type="match status" value="1"/>
</dbReference>
<dbReference type="GO" id="GO:0004114">
    <property type="term" value="F:3',5'-cyclic-nucleotide phosphodiesterase activity"/>
    <property type="evidence" value="ECO:0007669"/>
    <property type="project" value="InterPro"/>
</dbReference>
<dbReference type="RefSeq" id="WP_217633650.1">
    <property type="nucleotide sequence ID" value="NZ_FNNZ01000002.1"/>
</dbReference>
<sequence>MRSPHAVERAFPDISTAPFAVPSGASPELVADQIVACFRAVAALDRPATKVFDAFTAGAGLDPLDPLITAGSHIAAEIDRGVAGRARNAYHNSQHLCEVVLCSLFLGRQAGLSHTRLARVVVAALVHDFRHDGTTNAGQPFRLERLAVASARPYLARAGVAPDEIERVAAIVLATDVTKGVPYARRCFRFQHRVGPRPEAPEEATGDLGPLRRLATDPETAFEAVLVAEADLLPSVALTDEHSLLCQQRLVRENGRVGAGPAEKLAFLDQQSGGFLVSGFFEPNFNRLRRSMVAALPGRPREQKAMKEEARDILLEIPLFAGLGRDLVGDLVDQATLRAYRANTVVMQKGDEASALYVLLSGRVKVFSADDNGKEIVLNELGPGDYLGELALIEDSTRSASVMTVAPSRFLVIPKASFQAFVISRPSVALHLIGALATRVRKLTEEVERLALRDVYSRLADTLNARAVEEDGRLVTDPLTQRDLAALVGASREMVSRILKDLKAGGYISLDGKRIVIHRKLPERW</sequence>
<dbReference type="Gene3D" id="2.60.120.10">
    <property type="entry name" value="Jelly Rolls"/>
    <property type="match status" value="1"/>
</dbReference>
<dbReference type="Pfam" id="PF00027">
    <property type="entry name" value="cNMP_binding"/>
    <property type="match status" value="1"/>
</dbReference>
<keyword evidence="3" id="KW-0804">Transcription</keyword>
<dbReference type="InterPro" id="IPR000595">
    <property type="entry name" value="cNMP-bd_dom"/>
</dbReference>
<evidence type="ECO:0000259" key="4">
    <source>
        <dbReference type="PROSITE" id="PS50042"/>
    </source>
</evidence>
<dbReference type="InterPro" id="IPR036390">
    <property type="entry name" value="WH_DNA-bd_sf"/>
</dbReference>
<name>A0A1H2S2R5_THIRO</name>
<gene>
    <name evidence="6" type="ORF">SAMN05421783_102264</name>
</gene>
<dbReference type="SUPFAM" id="SSF109604">
    <property type="entry name" value="HD-domain/PDEase-like"/>
    <property type="match status" value="1"/>
</dbReference>
<dbReference type="SMART" id="SM00100">
    <property type="entry name" value="cNMP"/>
    <property type="match status" value="1"/>
</dbReference>
<dbReference type="SUPFAM" id="SSF46785">
    <property type="entry name" value="Winged helix' DNA-binding domain"/>
    <property type="match status" value="1"/>
</dbReference>
<accession>A0A1H2S2R5</accession>
<dbReference type="PROSITE" id="PS51063">
    <property type="entry name" value="HTH_CRP_2"/>
    <property type="match status" value="1"/>
</dbReference>
<organism evidence="6 7">
    <name type="scientific">Thiocapsa roseopersicina</name>
    <dbReference type="NCBI Taxonomy" id="1058"/>
    <lineage>
        <taxon>Bacteria</taxon>
        <taxon>Pseudomonadati</taxon>
        <taxon>Pseudomonadota</taxon>
        <taxon>Gammaproteobacteria</taxon>
        <taxon>Chromatiales</taxon>
        <taxon>Chromatiaceae</taxon>
        <taxon>Thiocapsa</taxon>
    </lineage>
</organism>
<dbReference type="GO" id="GO:0007165">
    <property type="term" value="P:signal transduction"/>
    <property type="evidence" value="ECO:0007669"/>
    <property type="project" value="InterPro"/>
</dbReference>
<dbReference type="InterPro" id="IPR018490">
    <property type="entry name" value="cNMP-bd_dom_sf"/>
</dbReference>
<evidence type="ECO:0000313" key="6">
    <source>
        <dbReference type="EMBL" id="SDW25888.1"/>
    </source>
</evidence>
<feature type="domain" description="Cyclic nucleotide-binding" evidence="4">
    <location>
        <begin position="319"/>
        <end position="422"/>
    </location>
</feature>
<dbReference type="Pfam" id="PF13545">
    <property type="entry name" value="HTH_Crp_2"/>
    <property type="match status" value="1"/>
</dbReference>
<dbReference type="InterPro" id="IPR036388">
    <property type="entry name" value="WH-like_DNA-bd_sf"/>
</dbReference>
<evidence type="ECO:0000256" key="2">
    <source>
        <dbReference type="ARBA" id="ARBA00023125"/>
    </source>
</evidence>
<dbReference type="InterPro" id="IPR036971">
    <property type="entry name" value="PDEase_catalytic_dom_sf"/>
</dbReference>
<dbReference type="InterPro" id="IPR012318">
    <property type="entry name" value="HTH_CRP"/>
</dbReference>
<dbReference type="GO" id="GO:0016301">
    <property type="term" value="F:kinase activity"/>
    <property type="evidence" value="ECO:0007669"/>
    <property type="project" value="UniProtKB-KW"/>
</dbReference>
<dbReference type="InterPro" id="IPR018488">
    <property type="entry name" value="cNMP-bd_CS"/>
</dbReference>
<dbReference type="GO" id="GO:0003677">
    <property type="term" value="F:DNA binding"/>
    <property type="evidence" value="ECO:0007669"/>
    <property type="project" value="UniProtKB-KW"/>
</dbReference>
<feature type="domain" description="HTH crp-type" evidence="5">
    <location>
        <begin position="453"/>
        <end position="521"/>
    </location>
</feature>
<keyword evidence="6" id="KW-0808">Transferase</keyword>
<evidence type="ECO:0000313" key="7">
    <source>
        <dbReference type="Proteomes" id="UP000198816"/>
    </source>
</evidence>
<dbReference type="EMBL" id="FNNZ01000002">
    <property type="protein sequence ID" value="SDW25888.1"/>
    <property type="molecule type" value="Genomic_DNA"/>
</dbReference>
<proteinExistence type="predicted"/>
<dbReference type="AlphaFoldDB" id="A0A1H2S2R5"/>
<protein>
    <submittedName>
        <fullName evidence="6">cAMP-binding domain of CRP or a regulatory subunit of cAMP-dependent protein kinases</fullName>
    </submittedName>
</protein>
<evidence type="ECO:0000259" key="5">
    <source>
        <dbReference type="PROSITE" id="PS51063"/>
    </source>
</evidence>
<dbReference type="PANTHER" id="PTHR24567:SF74">
    <property type="entry name" value="HTH-TYPE TRANSCRIPTIONAL REGULATOR ARCR"/>
    <property type="match status" value="1"/>
</dbReference>
<evidence type="ECO:0000256" key="1">
    <source>
        <dbReference type="ARBA" id="ARBA00023015"/>
    </source>
</evidence>